<dbReference type="Pfam" id="PF00474">
    <property type="entry name" value="SSF"/>
    <property type="match status" value="1"/>
</dbReference>
<evidence type="ECO:0000256" key="1">
    <source>
        <dbReference type="ARBA" id="ARBA00004141"/>
    </source>
</evidence>
<comment type="similarity">
    <text evidence="2 7">Belongs to the sodium:solute symporter (SSF) (TC 2.A.21) family.</text>
</comment>
<dbReference type="OrthoDB" id="213170at2157"/>
<keyword evidence="5 8" id="KW-1133">Transmembrane helix</keyword>
<accession>A0A1I0QEA6</accession>
<keyword evidence="4 8" id="KW-0812">Transmembrane</keyword>
<evidence type="ECO:0000256" key="4">
    <source>
        <dbReference type="ARBA" id="ARBA00022692"/>
    </source>
</evidence>
<feature type="transmembrane region" description="Helical" evidence="8">
    <location>
        <begin position="123"/>
        <end position="150"/>
    </location>
</feature>
<evidence type="ECO:0000256" key="5">
    <source>
        <dbReference type="ARBA" id="ARBA00022989"/>
    </source>
</evidence>
<sequence>MVSDAVTDPVVVTMTGYFAVTLAVGLWFGRGAGEGYVEFTLAGRNLSLPVYMMTYFATFTGGGLTMGIAQQAFIEGISAQWYAMTQGVAWMTMTLFIGFIYSFEVVSVPELLGRVYGDYTKYFAGLFTVLGQIALTAGQTIGMASVLAVVTGIDLDTAFWISVAVFVGLTAYGGMNTVAYTDTLHGVVIIVGMLVAIPLAVTNVGGVGAVTAEVPSGHMNWFGVGLVQIGTWYLMYITVAGAQQQMLQRTWSARSRRVAMFGTFLAGTVITGYGILTATAGMIASAQGADIESSMAFAWTITNVLPDAFAGLLLAAAVSSVITGADSFLLAGATSFINDLYIPLRGGRDRLTDAHLVLVTRLTIIGFGVGAALIAFSGIEIIVINTLGMGIMSVLFAGLVMMLWEGTVREAGLPGFVVGGLVFVAWEFGLGSPEFFGEGQVEPAVPATAAAIVTIWLVSVLYDGETFDNEEVREHASQDMDRLTAGDVADVADD</sequence>
<feature type="transmembrane region" description="Helical" evidence="8">
    <location>
        <begin position="296"/>
        <end position="322"/>
    </location>
</feature>
<gene>
    <name evidence="9" type="ORF">SAMN05216285_3438</name>
</gene>
<dbReference type="AlphaFoldDB" id="A0A1I0QEA6"/>
<feature type="transmembrane region" description="Helical" evidence="8">
    <location>
        <begin position="221"/>
        <end position="239"/>
    </location>
</feature>
<keyword evidence="10" id="KW-1185">Reference proteome</keyword>
<evidence type="ECO:0000256" key="2">
    <source>
        <dbReference type="ARBA" id="ARBA00006434"/>
    </source>
</evidence>
<dbReference type="InterPro" id="IPR001734">
    <property type="entry name" value="Na/solute_symporter"/>
</dbReference>
<proteinExistence type="inferred from homology"/>
<dbReference type="PANTHER" id="PTHR48086:SF7">
    <property type="entry name" value="SODIUM-SOLUTE SYMPORTER-RELATED"/>
    <property type="match status" value="1"/>
</dbReference>
<evidence type="ECO:0000256" key="7">
    <source>
        <dbReference type="RuleBase" id="RU362091"/>
    </source>
</evidence>
<feature type="transmembrane region" description="Helical" evidence="8">
    <location>
        <begin position="259"/>
        <end position="284"/>
    </location>
</feature>
<protein>
    <submittedName>
        <fullName evidence="9">Solute:Na+ symporter, SSS family</fullName>
    </submittedName>
</protein>
<dbReference type="CDD" id="cd10322">
    <property type="entry name" value="SLC5sbd"/>
    <property type="match status" value="1"/>
</dbReference>
<feature type="transmembrane region" description="Helical" evidence="8">
    <location>
        <begin position="48"/>
        <end position="69"/>
    </location>
</feature>
<evidence type="ECO:0000256" key="3">
    <source>
        <dbReference type="ARBA" id="ARBA00022448"/>
    </source>
</evidence>
<evidence type="ECO:0000313" key="10">
    <source>
        <dbReference type="Proteomes" id="UP000183275"/>
    </source>
</evidence>
<feature type="transmembrane region" description="Helical" evidence="8">
    <location>
        <begin position="81"/>
        <end position="103"/>
    </location>
</feature>
<evidence type="ECO:0000313" key="9">
    <source>
        <dbReference type="EMBL" id="SEW25284.1"/>
    </source>
</evidence>
<comment type="subcellular location">
    <subcellularLocation>
        <location evidence="1">Membrane</location>
        <topology evidence="1">Multi-pass membrane protein</topology>
    </subcellularLocation>
</comment>
<keyword evidence="3" id="KW-0813">Transport</keyword>
<evidence type="ECO:0000256" key="6">
    <source>
        <dbReference type="ARBA" id="ARBA00023136"/>
    </source>
</evidence>
<name>A0A1I0QEA6_9EURY</name>
<dbReference type="InterPro" id="IPR050277">
    <property type="entry name" value="Sodium:Solute_Symporter"/>
</dbReference>
<dbReference type="eggNOG" id="arCOG01316">
    <property type="taxonomic scope" value="Archaea"/>
</dbReference>
<dbReference type="Proteomes" id="UP000183275">
    <property type="component" value="Unassembled WGS sequence"/>
</dbReference>
<feature type="transmembrane region" description="Helical" evidence="8">
    <location>
        <begin position="9"/>
        <end position="28"/>
    </location>
</feature>
<dbReference type="GO" id="GO:0005886">
    <property type="term" value="C:plasma membrane"/>
    <property type="evidence" value="ECO:0007669"/>
    <property type="project" value="TreeGrafter"/>
</dbReference>
<dbReference type="PANTHER" id="PTHR48086">
    <property type="entry name" value="SODIUM/PROLINE SYMPORTER-RELATED"/>
    <property type="match status" value="1"/>
</dbReference>
<feature type="transmembrane region" description="Helical" evidence="8">
    <location>
        <begin position="382"/>
        <end position="404"/>
    </location>
</feature>
<feature type="transmembrane region" description="Helical" evidence="8">
    <location>
        <begin position="443"/>
        <end position="462"/>
    </location>
</feature>
<dbReference type="GO" id="GO:0022857">
    <property type="term" value="F:transmembrane transporter activity"/>
    <property type="evidence" value="ECO:0007669"/>
    <property type="project" value="InterPro"/>
</dbReference>
<dbReference type="EMBL" id="FOIS01000004">
    <property type="protein sequence ID" value="SEW25284.1"/>
    <property type="molecule type" value="Genomic_DNA"/>
</dbReference>
<dbReference type="Gene3D" id="1.20.1730.10">
    <property type="entry name" value="Sodium/glucose cotransporter"/>
    <property type="match status" value="1"/>
</dbReference>
<evidence type="ECO:0000256" key="8">
    <source>
        <dbReference type="SAM" id="Phobius"/>
    </source>
</evidence>
<feature type="transmembrane region" description="Helical" evidence="8">
    <location>
        <begin position="356"/>
        <end position="376"/>
    </location>
</feature>
<dbReference type="STRING" id="1202768.SAMN05216285_3438"/>
<feature type="transmembrane region" description="Helical" evidence="8">
    <location>
        <begin position="411"/>
        <end position="431"/>
    </location>
</feature>
<keyword evidence="6 8" id="KW-0472">Membrane</keyword>
<feature type="transmembrane region" description="Helical" evidence="8">
    <location>
        <begin position="157"/>
        <end position="175"/>
    </location>
</feature>
<dbReference type="InterPro" id="IPR038377">
    <property type="entry name" value="Na/Glc_symporter_sf"/>
</dbReference>
<organism evidence="9 10">
    <name type="scientific">Natrinema salifodinae</name>
    <dbReference type="NCBI Taxonomy" id="1202768"/>
    <lineage>
        <taxon>Archaea</taxon>
        <taxon>Methanobacteriati</taxon>
        <taxon>Methanobacteriota</taxon>
        <taxon>Stenosarchaea group</taxon>
        <taxon>Halobacteria</taxon>
        <taxon>Halobacteriales</taxon>
        <taxon>Natrialbaceae</taxon>
        <taxon>Natrinema</taxon>
    </lineage>
</organism>
<reference evidence="10" key="1">
    <citation type="submission" date="2016-10" db="EMBL/GenBank/DDBJ databases">
        <authorList>
            <person name="Varghese N."/>
        </authorList>
    </citation>
    <scope>NUCLEOTIDE SEQUENCE [LARGE SCALE GENOMIC DNA]</scope>
    <source>
        <strain evidence="10">CGMCC 1.12284</strain>
    </source>
</reference>
<dbReference type="PROSITE" id="PS50283">
    <property type="entry name" value="NA_SOLUT_SYMP_3"/>
    <property type="match status" value="1"/>
</dbReference>
<feature type="transmembrane region" description="Helical" evidence="8">
    <location>
        <begin position="187"/>
        <end position="209"/>
    </location>
</feature>
<dbReference type="RefSeq" id="WP_049990741.1">
    <property type="nucleotide sequence ID" value="NZ_FOIS01000004.1"/>
</dbReference>